<sequence>MSRGLGREKTQENTESLNARCGSRDICILFFSSLWMLCSALFFLNKSIAKSPFHVFKPYTPSTSTNQDGRIHRPNQPQFIFDLDTSAVQNNTA</sequence>
<protein>
    <submittedName>
        <fullName evidence="2">Uncharacterized protein</fullName>
    </submittedName>
</protein>
<keyword evidence="1" id="KW-0472">Membrane</keyword>
<dbReference type="EMBL" id="ML977504">
    <property type="protein sequence ID" value="KAF2130211.1"/>
    <property type="molecule type" value="Genomic_DNA"/>
</dbReference>
<name>A0A6A6AIF8_9PLEO</name>
<dbReference type="AlphaFoldDB" id="A0A6A6AIF8"/>
<evidence type="ECO:0000313" key="3">
    <source>
        <dbReference type="Proteomes" id="UP000799771"/>
    </source>
</evidence>
<keyword evidence="3" id="KW-1185">Reference proteome</keyword>
<dbReference type="GeneID" id="54403015"/>
<dbReference type="RefSeq" id="XP_033524598.1">
    <property type="nucleotide sequence ID" value="XM_033662583.1"/>
</dbReference>
<reference evidence="2" key="1">
    <citation type="journal article" date="2020" name="Stud. Mycol.">
        <title>101 Dothideomycetes genomes: a test case for predicting lifestyles and emergence of pathogens.</title>
        <authorList>
            <person name="Haridas S."/>
            <person name="Albert R."/>
            <person name="Binder M."/>
            <person name="Bloem J."/>
            <person name="Labutti K."/>
            <person name="Salamov A."/>
            <person name="Andreopoulos B."/>
            <person name="Baker S."/>
            <person name="Barry K."/>
            <person name="Bills G."/>
            <person name="Bluhm B."/>
            <person name="Cannon C."/>
            <person name="Castanera R."/>
            <person name="Culley D."/>
            <person name="Daum C."/>
            <person name="Ezra D."/>
            <person name="Gonzalez J."/>
            <person name="Henrissat B."/>
            <person name="Kuo A."/>
            <person name="Liang C."/>
            <person name="Lipzen A."/>
            <person name="Lutzoni F."/>
            <person name="Magnuson J."/>
            <person name="Mondo S."/>
            <person name="Nolan M."/>
            <person name="Ohm R."/>
            <person name="Pangilinan J."/>
            <person name="Park H.-J."/>
            <person name="Ramirez L."/>
            <person name="Alfaro M."/>
            <person name="Sun H."/>
            <person name="Tritt A."/>
            <person name="Yoshinaga Y."/>
            <person name="Zwiers L.-H."/>
            <person name="Turgeon B."/>
            <person name="Goodwin S."/>
            <person name="Spatafora J."/>
            <person name="Crous P."/>
            <person name="Grigoriev I."/>
        </authorList>
    </citation>
    <scope>NUCLEOTIDE SEQUENCE</scope>
    <source>
        <strain evidence="2">CBS 119687</strain>
    </source>
</reference>
<evidence type="ECO:0000256" key="1">
    <source>
        <dbReference type="SAM" id="Phobius"/>
    </source>
</evidence>
<feature type="transmembrane region" description="Helical" evidence="1">
    <location>
        <begin position="26"/>
        <end position="44"/>
    </location>
</feature>
<proteinExistence type="predicted"/>
<dbReference type="Proteomes" id="UP000799771">
    <property type="component" value="Unassembled WGS sequence"/>
</dbReference>
<evidence type="ECO:0000313" key="2">
    <source>
        <dbReference type="EMBL" id="KAF2130211.1"/>
    </source>
</evidence>
<organism evidence="2 3">
    <name type="scientific">Dothidotthia symphoricarpi CBS 119687</name>
    <dbReference type="NCBI Taxonomy" id="1392245"/>
    <lineage>
        <taxon>Eukaryota</taxon>
        <taxon>Fungi</taxon>
        <taxon>Dikarya</taxon>
        <taxon>Ascomycota</taxon>
        <taxon>Pezizomycotina</taxon>
        <taxon>Dothideomycetes</taxon>
        <taxon>Pleosporomycetidae</taxon>
        <taxon>Pleosporales</taxon>
        <taxon>Dothidotthiaceae</taxon>
        <taxon>Dothidotthia</taxon>
    </lineage>
</organism>
<keyword evidence="1" id="KW-1133">Transmembrane helix</keyword>
<accession>A0A6A6AIF8</accession>
<gene>
    <name evidence="2" type="ORF">P153DRAFT_213877</name>
</gene>
<keyword evidence="1" id="KW-0812">Transmembrane</keyword>